<reference evidence="3 4" key="1">
    <citation type="submission" date="2017-07" db="EMBL/GenBank/DDBJ databases">
        <title>Draft whole genome sequences of clinical Proprionibacteriaceae strains.</title>
        <authorList>
            <person name="Bernier A.-M."/>
            <person name="Bernard K."/>
            <person name="Domingo M.-C."/>
        </authorList>
    </citation>
    <scope>NUCLEOTIDE SEQUENCE [LARGE SCALE GENOMIC DNA]</scope>
    <source>
        <strain evidence="3 4">NML 130396</strain>
    </source>
</reference>
<dbReference type="Pfam" id="PF00795">
    <property type="entry name" value="CN_hydrolase"/>
    <property type="match status" value="1"/>
</dbReference>
<feature type="domain" description="CN hydrolase" evidence="2">
    <location>
        <begin position="1"/>
        <end position="251"/>
    </location>
</feature>
<keyword evidence="3" id="KW-0378">Hydrolase</keyword>
<evidence type="ECO:0000256" key="1">
    <source>
        <dbReference type="ARBA" id="ARBA00010613"/>
    </source>
</evidence>
<dbReference type="InterPro" id="IPR036526">
    <property type="entry name" value="C-N_Hydrolase_sf"/>
</dbReference>
<comment type="similarity">
    <text evidence="1">Belongs to the carbon-nitrogen hydrolase superfamily. NIT1/NIT2 family.</text>
</comment>
<protein>
    <submittedName>
        <fullName evidence="3">Hydrolase</fullName>
    </submittedName>
</protein>
<dbReference type="GO" id="GO:0016787">
    <property type="term" value="F:hydrolase activity"/>
    <property type="evidence" value="ECO:0007669"/>
    <property type="project" value="UniProtKB-KW"/>
</dbReference>
<evidence type="ECO:0000313" key="4">
    <source>
        <dbReference type="Proteomes" id="UP000216311"/>
    </source>
</evidence>
<evidence type="ECO:0000313" key="3">
    <source>
        <dbReference type="EMBL" id="OYO18145.1"/>
    </source>
</evidence>
<proteinExistence type="inferred from homology"/>
<dbReference type="PROSITE" id="PS01227">
    <property type="entry name" value="UPF0012"/>
    <property type="match status" value="1"/>
</dbReference>
<dbReference type="EMBL" id="NMVQ01000045">
    <property type="protein sequence ID" value="OYO18145.1"/>
    <property type="molecule type" value="Genomic_DNA"/>
</dbReference>
<keyword evidence="4" id="KW-1185">Reference proteome</keyword>
<comment type="caution">
    <text evidence="3">The sequence shown here is derived from an EMBL/GenBank/DDBJ whole genome shotgun (WGS) entry which is preliminary data.</text>
</comment>
<dbReference type="CDD" id="cd07581">
    <property type="entry name" value="nitrilase_3"/>
    <property type="match status" value="1"/>
</dbReference>
<evidence type="ECO:0000259" key="2">
    <source>
        <dbReference type="PROSITE" id="PS50263"/>
    </source>
</evidence>
<dbReference type="RefSeq" id="WP_094365234.1">
    <property type="nucleotide sequence ID" value="NZ_NMVQ01000045.1"/>
</dbReference>
<dbReference type="InterPro" id="IPR001110">
    <property type="entry name" value="UPF0012_CS"/>
</dbReference>
<dbReference type="AlphaFoldDB" id="A0A255GQP5"/>
<dbReference type="PANTHER" id="PTHR23088">
    <property type="entry name" value="NITRILASE-RELATED"/>
    <property type="match status" value="1"/>
</dbReference>
<name>A0A255GQP5_9ACTN</name>
<sequence length="270" mass="28026">MKVAIAQICSSREVADNLRLVAEQAQAAADQGAELVVFPEATMRAFGHNLTEIAEPIDGEFGQAVSRIANDAGIAVLVGMFTPGHPSAGSGDKVRNTLLVAGPDGQRTSYDKIHLYDAFGFAESDTVDAGAEQVRISVGEATVGLSICYDVRFPQLYINHAREGAQVLVVSASWGAGDGKIEQWQLVTRARAVDATAFVLACGQADPAAAGVDAKQGAPTGVGHSQVVSPLGQVIAEAGAAPELLVVDLDLGQVEQARRSLPVLANARLS</sequence>
<gene>
    <name evidence="3" type="ORF">CGZ93_16495</name>
</gene>
<accession>A0A255GQP5</accession>
<organism evidence="3 4">
    <name type="scientific">Enemella dayhoffiae</name>
    <dbReference type="NCBI Taxonomy" id="2016507"/>
    <lineage>
        <taxon>Bacteria</taxon>
        <taxon>Bacillati</taxon>
        <taxon>Actinomycetota</taxon>
        <taxon>Actinomycetes</taxon>
        <taxon>Propionibacteriales</taxon>
        <taxon>Propionibacteriaceae</taxon>
        <taxon>Enemella</taxon>
    </lineage>
</organism>
<dbReference type="PANTHER" id="PTHR23088:SF27">
    <property type="entry name" value="DEAMINATED GLUTATHIONE AMIDASE"/>
    <property type="match status" value="1"/>
</dbReference>
<dbReference type="PROSITE" id="PS50263">
    <property type="entry name" value="CN_HYDROLASE"/>
    <property type="match status" value="1"/>
</dbReference>
<dbReference type="Gene3D" id="3.60.110.10">
    <property type="entry name" value="Carbon-nitrogen hydrolase"/>
    <property type="match status" value="1"/>
</dbReference>
<dbReference type="OrthoDB" id="9811121at2"/>
<dbReference type="Proteomes" id="UP000216311">
    <property type="component" value="Unassembled WGS sequence"/>
</dbReference>
<dbReference type="InterPro" id="IPR003010">
    <property type="entry name" value="C-N_Hydrolase"/>
</dbReference>
<dbReference type="SUPFAM" id="SSF56317">
    <property type="entry name" value="Carbon-nitrogen hydrolase"/>
    <property type="match status" value="1"/>
</dbReference>